<reference evidence="2" key="1">
    <citation type="submission" date="2014-11" db="EMBL/GenBank/DDBJ databases">
        <authorList>
            <person name="Amaro Gonzalez C."/>
        </authorList>
    </citation>
    <scope>NUCLEOTIDE SEQUENCE</scope>
</reference>
<evidence type="ECO:0000313" key="2">
    <source>
        <dbReference type="EMBL" id="JAH97064.1"/>
    </source>
</evidence>
<protein>
    <submittedName>
        <fullName evidence="2">Uncharacterized protein</fullName>
    </submittedName>
</protein>
<proteinExistence type="predicted"/>
<dbReference type="EMBL" id="GBXM01011513">
    <property type="protein sequence ID" value="JAH97064.1"/>
    <property type="molecule type" value="Transcribed_RNA"/>
</dbReference>
<feature type="compositionally biased region" description="Basic and acidic residues" evidence="1">
    <location>
        <begin position="135"/>
        <end position="152"/>
    </location>
</feature>
<reference evidence="2" key="2">
    <citation type="journal article" date="2015" name="Fish Shellfish Immunol.">
        <title>Early steps in the European eel (Anguilla anguilla)-Vibrio vulnificus interaction in the gills: Role of the RtxA13 toxin.</title>
        <authorList>
            <person name="Callol A."/>
            <person name="Pajuelo D."/>
            <person name="Ebbesson L."/>
            <person name="Teles M."/>
            <person name="MacKenzie S."/>
            <person name="Amaro C."/>
        </authorList>
    </citation>
    <scope>NUCLEOTIDE SEQUENCE</scope>
</reference>
<dbReference type="AlphaFoldDB" id="A0A0E9X3B2"/>
<feature type="region of interest" description="Disordered" evidence="1">
    <location>
        <begin position="126"/>
        <end position="152"/>
    </location>
</feature>
<name>A0A0E9X3B2_ANGAN</name>
<organism evidence="2">
    <name type="scientific">Anguilla anguilla</name>
    <name type="common">European freshwater eel</name>
    <name type="synonym">Muraena anguilla</name>
    <dbReference type="NCBI Taxonomy" id="7936"/>
    <lineage>
        <taxon>Eukaryota</taxon>
        <taxon>Metazoa</taxon>
        <taxon>Chordata</taxon>
        <taxon>Craniata</taxon>
        <taxon>Vertebrata</taxon>
        <taxon>Euteleostomi</taxon>
        <taxon>Actinopterygii</taxon>
        <taxon>Neopterygii</taxon>
        <taxon>Teleostei</taxon>
        <taxon>Anguilliformes</taxon>
        <taxon>Anguillidae</taxon>
        <taxon>Anguilla</taxon>
    </lineage>
</organism>
<accession>A0A0E9X3B2</accession>
<sequence>MPNRGPFYGKDAYNASADLFGICQNSVSIVEEGDKRATPQSECRALKFLRSCRPLVDAYCGDHSMPIEKVHKLRTDKCRLGSEISDPLDFVPFSQSTPISRNLIPVRRLPHRGKDQTPSRLTVRGNVSSWHHGCSKTESENTKENVRDRGSEDTVPLSMAKIRCSSTLQSLTRSIKRTDPVVRYRCKRILLASRGRKSCRKILSSRIDNICENTIATKIRCTLGDSVCVPSSPKWKNCVKSAHLGSEGQRVAEVATSSKSTASENTSTSHLCTDPGGMALDWSADLFVDSFGI</sequence>
<evidence type="ECO:0000256" key="1">
    <source>
        <dbReference type="SAM" id="MobiDB-lite"/>
    </source>
</evidence>